<keyword evidence="3" id="KW-0813">Transport</keyword>
<dbReference type="Gene3D" id="1.10.520.20">
    <property type="entry name" value="N-terminal domain of the delta subunit of the F1F0-ATP synthase"/>
    <property type="match status" value="1"/>
</dbReference>
<keyword evidence="6" id="KW-0793">Thylakoid</keyword>
<dbReference type="GO" id="GO:0016020">
    <property type="term" value="C:membrane"/>
    <property type="evidence" value="ECO:0007669"/>
    <property type="project" value="UniProtKB-SubCell"/>
</dbReference>
<keyword evidence="10" id="KW-1185">Reference proteome</keyword>
<comment type="subcellular location">
    <subcellularLocation>
        <location evidence="1">Membrane</location>
    </subcellularLocation>
</comment>
<dbReference type="FunCoup" id="G0R2R0">
    <property type="interactions" value="324"/>
</dbReference>
<evidence type="ECO:0000256" key="4">
    <source>
        <dbReference type="ARBA" id="ARBA00022781"/>
    </source>
</evidence>
<dbReference type="PRINTS" id="PR00125">
    <property type="entry name" value="ATPASEDELTA"/>
</dbReference>
<dbReference type="eggNOG" id="KOG1662">
    <property type="taxonomic scope" value="Eukaryota"/>
</dbReference>
<dbReference type="RefSeq" id="XP_004027587.1">
    <property type="nucleotide sequence ID" value="XM_004027538.1"/>
</dbReference>
<evidence type="ECO:0000256" key="2">
    <source>
        <dbReference type="ARBA" id="ARBA00007046"/>
    </source>
</evidence>
<dbReference type="Pfam" id="PF00213">
    <property type="entry name" value="OSCP"/>
    <property type="match status" value="1"/>
</dbReference>
<dbReference type="EMBL" id="GL984279">
    <property type="protein sequence ID" value="EGR28242.1"/>
    <property type="molecule type" value="Genomic_DNA"/>
</dbReference>
<keyword evidence="8" id="KW-0066">ATP synthesis</keyword>
<dbReference type="SUPFAM" id="SSF47928">
    <property type="entry name" value="N-terminal domain of the delta subunit of the F1F0-ATP synthase"/>
    <property type="match status" value="1"/>
</dbReference>
<dbReference type="OMA" id="MVDNIQD"/>
<dbReference type="Proteomes" id="UP000008983">
    <property type="component" value="Unassembled WGS sequence"/>
</dbReference>
<dbReference type="InParanoid" id="G0R2R0"/>
<name>G0R2R0_ICHMU</name>
<dbReference type="HAMAP" id="MF_01416">
    <property type="entry name" value="ATP_synth_delta_bact"/>
    <property type="match status" value="1"/>
</dbReference>
<keyword evidence="5" id="KW-0406">Ion transport</keyword>
<proteinExistence type="inferred from homology"/>
<dbReference type="GeneID" id="14904321"/>
<reference evidence="9 10" key="1">
    <citation type="submission" date="2011-07" db="EMBL/GenBank/DDBJ databases">
        <authorList>
            <person name="Coyne R."/>
            <person name="Brami D."/>
            <person name="Johnson J."/>
            <person name="Hostetler J."/>
            <person name="Hannick L."/>
            <person name="Clark T."/>
            <person name="Cassidy-Hanley D."/>
            <person name="Inman J."/>
        </authorList>
    </citation>
    <scope>NUCLEOTIDE SEQUENCE [LARGE SCALE GENOMIC DNA]</scope>
    <source>
        <strain evidence="9 10">G5</strain>
    </source>
</reference>
<evidence type="ECO:0000256" key="6">
    <source>
        <dbReference type="ARBA" id="ARBA00023078"/>
    </source>
</evidence>
<dbReference type="GO" id="GO:0046933">
    <property type="term" value="F:proton-transporting ATP synthase activity, rotational mechanism"/>
    <property type="evidence" value="ECO:0007669"/>
    <property type="project" value="InterPro"/>
</dbReference>
<comment type="similarity">
    <text evidence="2">Belongs to the ATPase delta chain family.</text>
</comment>
<keyword evidence="4" id="KW-0375">Hydrogen ion transport</keyword>
<organism evidence="9 10">
    <name type="scientific">Ichthyophthirius multifiliis</name>
    <name type="common">White spot disease agent</name>
    <name type="synonym">Ich</name>
    <dbReference type="NCBI Taxonomy" id="5932"/>
    <lineage>
        <taxon>Eukaryota</taxon>
        <taxon>Sar</taxon>
        <taxon>Alveolata</taxon>
        <taxon>Ciliophora</taxon>
        <taxon>Intramacronucleata</taxon>
        <taxon>Oligohymenophorea</taxon>
        <taxon>Hymenostomatida</taxon>
        <taxon>Ophryoglenina</taxon>
        <taxon>Ichthyophthirius</taxon>
    </lineage>
</organism>
<evidence type="ECO:0000256" key="5">
    <source>
        <dbReference type="ARBA" id="ARBA00023065"/>
    </source>
</evidence>
<accession>G0R2R0</accession>
<evidence type="ECO:0000256" key="8">
    <source>
        <dbReference type="ARBA" id="ARBA00023310"/>
    </source>
</evidence>
<dbReference type="OrthoDB" id="1262810at2759"/>
<evidence type="ECO:0000256" key="7">
    <source>
        <dbReference type="ARBA" id="ARBA00023136"/>
    </source>
</evidence>
<dbReference type="InterPro" id="IPR026015">
    <property type="entry name" value="ATP_synth_OSCP/delta_N_sf"/>
</dbReference>
<keyword evidence="7" id="KW-0472">Membrane</keyword>
<evidence type="ECO:0000256" key="3">
    <source>
        <dbReference type="ARBA" id="ARBA00022448"/>
    </source>
</evidence>
<dbReference type="InterPro" id="IPR000711">
    <property type="entry name" value="ATPase_OSCP/dsu"/>
</dbReference>
<dbReference type="NCBIfam" id="TIGR01145">
    <property type="entry name" value="ATP_synt_delta"/>
    <property type="match status" value="1"/>
</dbReference>
<evidence type="ECO:0000313" key="10">
    <source>
        <dbReference type="Proteomes" id="UP000008983"/>
    </source>
</evidence>
<dbReference type="STRING" id="857967.G0R2R0"/>
<sequence length="225" mass="25855">MFSLRKIIPQQRLFKNILGYNIFNLNSQQSQNQIQSVEGNKPPQVEDSIQGKYAGVLFQSASSQSVLHLVADDMKYFQELNQESEVFRQFLSNVSLKRTEQRQILEALGKDSFSEVTNNLLETLVENKRLDQLPKVAEKYIEYYRILNKQESITIISAKELNQEEKDKVEDGLKRGNQGVQFTVTYQVDSSILGGLQMYSGKNFLDCSLLSRINKLKSEIIKISF</sequence>
<protein>
    <submittedName>
        <fullName evidence="9">ATP synthase delta subunit, putative</fullName>
    </submittedName>
</protein>
<dbReference type="AlphaFoldDB" id="G0R2R0"/>
<gene>
    <name evidence="9" type="ORF">IMG5_180630</name>
</gene>
<evidence type="ECO:0000313" key="9">
    <source>
        <dbReference type="EMBL" id="EGR28242.1"/>
    </source>
</evidence>
<evidence type="ECO:0000256" key="1">
    <source>
        <dbReference type="ARBA" id="ARBA00004370"/>
    </source>
</evidence>
<dbReference type="PANTHER" id="PTHR11910">
    <property type="entry name" value="ATP SYNTHASE DELTA CHAIN"/>
    <property type="match status" value="1"/>
</dbReference>